<name>A0A1G8YMK0_9BACI</name>
<proteinExistence type="predicted"/>
<accession>A0A1G8YMK0</accession>
<dbReference type="EMBL" id="FNFL01000002">
    <property type="protein sequence ID" value="SDK03991.1"/>
    <property type="molecule type" value="Genomic_DNA"/>
</dbReference>
<dbReference type="AlphaFoldDB" id="A0A1G8YMK0"/>
<reference evidence="1 2" key="1">
    <citation type="submission" date="2016-10" db="EMBL/GenBank/DDBJ databases">
        <authorList>
            <person name="de Groot N.N."/>
        </authorList>
    </citation>
    <scope>NUCLEOTIDE SEQUENCE [LARGE SCALE GENOMIC DNA]</scope>
    <source>
        <strain evidence="1 2">CGMCC 1.6502</strain>
    </source>
</reference>
<dbReference type="OrthoDB" id="1683192at2"/>
<protein>
    <submittedName>
        <fullName evidence="1">Uncharacterized protein</fullName>
    </submittedName>
</protein>
<keyword evidence="2" id="KW-1185">Reference proteome</keyword>
<dbReference type="Proteomes" id="UP000198694">
    <property type="component" value="Unassembled WGS sequence"/>
</dbReference>
<gene>
    <name evidence="1" type="ORF">SAMN05216243_1713</name>
</gene>
<evidence type="ECO:0000313" key="1">
    <source>
        <dbReference type="EMBL" id="SDK03991.1"/>
    </source>
</evidence>
<sequence>MIVEINGKSYNFENTKSSIELIVKEIENQVNESGLFFSHLIIDEEDIYDQFELQLEEKITSISQVKVIMKTVREFVNDLLLSTESYLTGALPELQILIDELYQGPTSSSWEKLGQLLEGLQWINQLFDVIANGKYQPYNWSKYLKLINLLENELTALEAAMEANDQILIADILQYEILEILSSLKGEATATIDQQGERLNVN</sequence>
<organism evidence="1 2">
    <name type="scientific">Sediminibacillus albus</name>
    <dbReference type="NCBI Taxonomy" id="407036"/>
    <lineage>
        <taxon>Bacteria</taxon>
        <taxon>Bacillati</taxon>
        <taxon>Bacillota</taxon>
        <taxon>Bacilli</taxon>
        <taxon>Bacillales</taxon>
        <taxon>Bacillaceae</taxon>
        <taxon>Sediminibacillus</taxon>
    </lineage>
</organism>
<evidence type="ECO:0000313" key="2">
    <source>
        <dbReference type="Proteomes" id="UP000198694"/>
    </source>
</evidence>
<dbReference type="RefSeq" id="WP_093213030.1">
    <property type="nucleotide sequence ID" value="NZ_FNFL01000002.1"/>
</dbReference>
<dbReference type="STRING" id="407036.SAMN05216243_1713"/>